<name>A0A3A8IPZ0_9BACT</name>
<feature type="compositionally biased region" description="Gly residues" evidence="1">
    <location>
        <begin position="57"/>
        <end position="73"/>
    </location>
</feature>
<protein>
    <recommendedName>
        <fullName evidence="4">Delta-60 repeat domain-containing protein</fullName>
    </recommendedName>
</protein>
<proteinExistence type="predicted"/>
<dbReference type="Proteomes" id="UP000268094">
    <property type="component" value="Unassembled WGS sequence"/>
</dbReference>
<accession>A0A3A8IPZ0</accession>
<dbReference type="AlphaFoldDB" id="A0A3A8IPZ0"/>
<dbReference type="Pfam" id="PF17164">
    <property type="entry name" value="DUF5122"/>
    <property type="match status" value="4"/>
</dbReference>
<reference evidence="3" key="1">
    <citation type="submission" date="2018-09" db="EMBL/GenBank/DDBJ databases">
        <authorList>
            <person name="Livingstone P.G."/>
            <person name="Whitworth D.E."/>
        </authorList>
    </citation>
    <scope>NUCLEOTIDE SEQUENCE [LARGE SCALE GENOMIC DNA]</scope>
    <source>
        <strain evidence="3">CA054A</strain>
    </source>
</reference>
<dbReference type="EMBL" id="RAVZ01000147">
    <property type="protein sequence ID" value="RKG84818.1"/>
    <property type="molecule type" value="Genomic_DNA"/>
</dbReference>
<organism evidence="2 3">
    <name type="scientific">Corallococcus terminator</name>
    <dbReference type="NCBI Taxonomy" id="2316733"/>
    <lineage>
        <taxon>Bacteria</taxon>
        <taxon>Pseudomonadati</taxon>
        <taxon>Myxococcota</taxon>
        <taxon>Myxococcia</taxon>
        <taxon>Myxococcales</taxon>
        <taxon>Cystobacterineae</taxon>
        <taxon>Myxococcaceae</taxon>
        <taxon>Corallococcus</taxon>
    </lineage>
</organism>
<comment type="caution">
    <text evidence="2">The sequence shown here is derived from an EMBL/GenBank/DDBJ whole genome shotgun (WGS) entry which is preliminary data.</text>
</comment>
<evidence type="ECO:0008006" key="4">
    <source>
        <dbReference type="Google" id="ProtNLM"/>
    </source>
</evidence>
<dbReference type="InterPro" id="IPR013431">
    <property type="entry name" value="Delta_60_rpt"/>
</dbReference>
<sequence>MHPFRLSSFRGHSLSPRLRSLTALALTVVALGTVGCGSEEPSRPPPVTPARDAGVDAGPGEGTDSGVPQGDGGTVDPPTDAGVDAGVTAAFRISAVSELTARFDPKTATSVLVNVLREPPFTAGVSLSVDGLPPHVRVVQLLPVVIPETENSTPLGFYPDEFAAYGRFPLTLVGQGGGDRVEFPFTLDIQPGRAALDSALGTAGLAMPALGQPSVRINAVAAQTDGKWILVGSTGSTGLQDVLVARLLPDGTPDSSFGTQGVVVTDICGGDDYVNAVTVLSDGRIVVAGAALSGTNTCSGTKYQSVLLARYTSTGAPDTTFGGTGVRTFQLSTGSSSLHAVTVDTNGRVVGAGTVRNGDLDLLVIRLLPTGEQDTTFSGDGVAAANPGQEDHGLCVVAEPDGKIMVAGTTSGNFNKVALERFSADGTLDRSFRYFTDLRSVEITPHTLHRLADGTYVLGGRAVYSDGAMKATLARVTATGREDTTFNGTGYAYFTTAFVGGKDLVIGTGLLPGGTIAVATWSQDDSGASGLGVVHVSADGASILRSHRTELPGDEKPTAAVLDSAGFLRVVGTLVPEGQTEAAPFVTRFHPY</sequence>
<dbReference type="SUPFAM" id="SSF101898">
    <property type="entry name" value="NHL repeat"/>
    <property type="match status" value="1"/>
</dbReference>
<evidence type="ECO:0000313" key="2">
    <source>
        <dbReference type="EMBL" id="RKG84818.1"/>
    </source>
</evidence>
<dbReference type="NCBIfam" id="TIGR02608">
    <property type="entry name" value="delta_60_rpt"/>
    <property type="match status" value="5"/>
</dbReference>
<feature type="region of interest" description="Disordered" evidence="1">
    <location>
        <begin position="35"/>
        <end position="79"/>
    </location>
</feature>
<dbReference type="Gene3D" id="2.80.10.50">
    <property type="match status" value="2"/>
</dbReference>
<evidence type="ECO:0000256" key="1">
    <source>
        <dbReference type="SAM" id="MobiDB-lite"/>
    </source>
</evidence>
<evidence type="ECO:0000313" key="3">
    <source>
        <dbReference type="Proteomes" id="UP000268094"/>
    </source>
</evidence>
<keyword evidence="3" id="KW-1185">Reference proteome</keyword>
<gene>
    <name evidence="2" type="ORF">D7V88_21145</name>
</gene>